<dbReference type="Proteomes" id="UP000199371">
    <property type="component" value="Unassembled WGS sequence"/>
</dbReference>
<protein>
    <submittedName>
        <fullName evidence="2">Uncharacterized protein</fullName>
    </submittedName>
</protein>
<gene>
    <name evidence="2" type="ORF">SAMN05660691_03383</name>
</gene>
<evidence type="ECO:0000313" key="2">
    <source>
        <dbReference type="EMBL" id="SEI07692.1"/>
    </source>
</evidence>
<dbReference type="OrthoDB" id="5772532at2"/>
<accession>A0A1H6NAZ9</accession>
<dbReference type="EMBL" id="FNXF01000016">
    <property type="protein sequence ID" value="SEI07692.1"/>
    <property type="molecule type" value="Genomic_DNA"/>
</dbReference>
<dbReference type="RefSeq" id="WP_092795851.1">
    <property type="nucleotide sequence ID" value="NZ_FNXF01000016.1"/>
</dbReference>
<dbReference type="STRING" id="173990.SAMN05660691_03383"/>
<sequence length="105" mass="11453">MRWLSSFALLLYLSLLCTPQAFAVHDQRLSPLADTQFHALTPSVSHHTVTTEQDSTDEPQPVLPLSAGVTSLAFSSTVYAVRSVFNKAPFLVSLQARAPPVFSSH</sequence>
<evidence type="ECO:0000313" key="3">
    <source>
        <dbReference type="Proteomes" id="UP000199371"/>
    </source>
</evidence>
<feature type="signal peptide" evidence="1">
    <location>
        <begin position="1"/>
        <end position="23"/>
    </location>
</feature>
<organism evidence="2 3">
    <name type="scientific">Rheinheimera pacifica</name>
    <dbReference type="NCBI Taxonomy" id="173990"/>
    <lineage>
        <taxon>Bacteria</taxon>
        <taxon>Pseudomonadati</taxon>
        <taxon>Pseudomonadota</taxon>
        <taxon>Gammaproteobacteria</taxon>
        <taxon>Chromatiales</taxon>
        <taxon>Chromatiaceae</taxon>
        <taxon>Rheinheimera</taxon>
    </lineage>
</organism>
<dbReference type="AlphaFoldDB" id="A0A1H6NAZ9"/>
<keyword evidence="1" id="KW-0732">Signal</keyword>
<name>A0A1H6NAZ9_9GAMM</name>
<evidence type="ECO:0000256" key="1">
    <source>
        <dbReference type="SAM" id="SignalP"/>
    </source>
</evidence>
<keyword evidence="3" id="KW-1185">Reference proteome</keyword>
<proteinExistence type="predicted"/>
<feature type="chain" id="PRO_5011771534" evidence="1">
    <location>
        <begin position="24"/>
        <end position="105"/>
    </location>
</feature>
<reference evidence="3" key="1">
    <citation type="submission" date="2016-10" db="EMBL/GenBank/DDBJ databases">
        <authorList>
            <person name="Varghese N."/>
            <person name="Submissions S."/>
        </authorList>
    </citation>
    <scope>NUCLEOTIDE SEQUENCE [LARGE SCALE GENOMIC DNA]</scope>
    <source>
        <strain evidence="3">DSM 17616</strain>
    </source>
</reference>